<dbReference type="PRINTS" id="PR00180">
    <property type="entry name" value="CRETINALDHBP"/>
</dbReference>
<dbReference type="PROSITE" id="PS50191">
    <property type="entry name" value="CRAL_TRIO"/>
    <property type="match status" value="1"/>
</dbReference>
<dbReference type="InterPro" id="IPR036273">
    <property type="entry name" value="CRAL/TRIO_N_dom_sf"/>
</dbReference>
<dbReference type="Pfam" id="PF03765">
    <property type="entry name" value="CRAL_TRIO_N"/>
    <property type="match status" value="1"/>
</dbReference>
<dbReference type="SUPFAM" id="SSF101576">
    <property type="entry name" value="Supernatant protein factor (SPF), C-terminal domain"/>
    <property type="match status" value="1"/>
</dbReference>
<dbReference type="Gene3D" id="3.40.525.10">
    <property type="entry name" value="CRAL-TRIO lipid binding domain"/>
    <property type="match status" value="1"/>
</dbReference>
<gene>
    <name evidence="3" type="ORF">LARSCL_LOCUS14487</name>
</gene>
<dbReference type="Gene3D" id="2.60.120.680">
    <property type="entry name" value="GOLD domain"/>
    <property type="match status" value="1"/>
</dbReference>
<evidence type="ECO:0000313" key="3">
    <source>
        <dbReference type="EMBL" id="CAL1286867.1"/>
    </source>
</evidence>
<dbReference type="PANTHER" id="PTHR23324:SF83">
    <property type="entry name" value="SEC14-LIKE PROTEIN 2"/>
    <property type="match status" value="1"/>
</dbReference>
<keyword evidence="4" id="KW-1185">Reference proteome</keyword>
<proteinExistence type="predicted"/>
<dbReference type="PANTHER" id="PTHR23324">
    <property type="entry name" value="SEC14 RELATED PROTEIN"/>
    <property type="match status" value="1"/>
</dbReference>
<protein>
    <recommendedName>
        <fullName evidence="5">SEC14-like protein 2</fullName>
    </recommendedName>
</protein>
<dbReference type="CDD" id="cd00170">
    <property type="entry name" value="SEC14"/>
    <property type="match status" value="1"/>
</dbReference>
<name>A0AAV2ASF4_9ARAC</name>
<dbReference type="SMART" id="SM00516">
    <property type="entry name" value="SEC14"/>
    <property type="match status" value="1"/>
</dbReference>
<reference evidence="3 4" key="1">
    <citation type="submission" date="2024-04" db="EMBL/GenBank/DDBJ databases">
        <authorList>
            <person name="Rising A."/>
            <person name="Reimegard J."/>
            <person name="Sonavane S."/>
            <person name="Akerstrom W."/>
            <person name="Nylinder S."/>
            <person name="Hedman E."/>
            <person name="Kallberg Y."/>
        </authorList>
    </citation>
    <scope>NUCLEOTIDE SEQUENCE [LARGE SCALE GENOMIC DNA]</scope>
</reference>
<dbReference type="PROSITE" id="PS50866">
    <property type="entry name" value="GOLD"/>
    <property type="match status" value="1"/>
</dbReference>
<dbReference type="Pfam" id="PF00650">
    <property type="entry name" value="CRAL_TRIO"/>
    <property type="match status" value="1"/>
</dbReference>
<evidence type="ECO:0008006" key="5">
    <source>
        <dbReference type="Google" id="ProtNLM"/>
    </source>
</evidence>
<dbReference type="InterPro" id="IPR036598">
    <property type="entry name" value="GOLD_dom_sf"/>
</dbReference>
<evidence type="ECO:0000259" key="1">
    <source>
        <dbReference type="PROSITE" id="PS50191"/>
    </source>
</evidence>
<evidence type="ECO:0000313" key="4">
    <source>
        <dbReference type="Proteomes" id="UP001497382"/>
    </source>
</evidence>
<dbReference type="SMART" id="SM01100">
    <property type="entry name" value="CRAL_TRIO_N"/>
    <property type="match status" value="1"/>
</dbReference>
<dbReference type="SUPFAM" id="SSF46938">
    <property type="entry name" value="CRAL/TRIO N-terminal domain"/>
    <property type="match status" value="1"/>
</dbReference>
<organism evidence="3 4">
    <name type="scientific">Larinioides sclopetarius</name>
    <dbReference type="NCBI Taxonomy" id="280406"/>
    <lineage>
        <taxon>Eukaryota</taxon>
        <taxon>Metazoa</taxon>
        <taxon>Ecdysozoa</taxon>
        <taxon>Arthropoda</taxon>
        <taxon>Chelicerata</taxon>
        <taxon>Arachnida</taxon>
        <taxon>Araneae</taxon>
        <taxon>Araneomorphae</taxon>
        <taxon>Entelegynae</taxon>
        <taxon>Araneoidea</taxon>
        <taxon>Araneidae</taxon>
        <taxon>Larinioides</taxon>
    </lineage>
</organism>
<accession>A0AAV2ASF4</accession>
<dbReference type="InterPro" id="IPR011074">
    <property type="entry name" value="CRAL/TRIO_N_dom"/>
</dbReference>
<sequence>MIYILHSSTMFLPEDITPEEKKVVEELRNRTQADLTPKLLEDETLFYRFCKARDFKLEDAEAMLRKHIVWREENQIDTILTDYKPLEACKYAPTSFLCFDKEGCVVRYMDVGNTDTKGLFNAVKKEDLLKYCLHGTEYDIDLLSQQCKKLGKTVYQYSQVCNFENMTFGQATNKKMLETSIMFLKTFQDNYPERIKYVFHINASVYYTTTMSVMKVFMATPLMQKIQAFGSEGWKEALLEQIHAEELPAFLGGKLTDPDGDPLCKSFVVHGQKVPKEFFFTNYEKKLSKAPDAKKVTVTRFSKEEVRLDVRLPGSFLEWEFETKSKDIGFGVFFKTEDDRPVELVPKQRIDTCYGPEKGLFKCLKAGTYTVVFDNSFSWMHPREIYYRIRIRNPDEVED</sequence>
<dbReference type="Proteomes" id="UP001497382">
    <property type="component" value="Unassembled WGS sequence"/>
</dbReference>
<dbReference type="SUPFAM" id="SSF52087">
    <property type="entry name" value="CRAL/TRIO domain"/>
    <property type="match status" value="1"/>
</dbReference>
<evidence type="ECO:0000259" key="2">
    <source>
        <dbReference type="PROSITE" id="PS50866"/>
    </source>
</evidence>
<dbReference type="InterPro" id="IPR009038">
    <property type="entry name" value="GOLD_dom"/>
</dbReference>
<dbReference type="InterPro" id="IPR051064">
    <property type="entry name" value="SEC14/CRAL-TRIO_domain"/>
</dbReference>
<feature type="domain" description="GOLD" evidence="2">
    <location>
        <begin position="276"/>
        <end position="391"/>
    </location>
</feature>
<dbReference type="EMBL" id="CAXIEN010000209">
    <property type="protein sequence ID" value="CAL1286867.1"/>
    <property type="molecule type" value="Genomic_DNA"/>
</dbReference>
<dbReference type="AlphaFoldDB" id="A0AAV2ASF4"/>
<dbReference type="GO" id="GO:0005737">
    <property type="term" value="C:cytoplasm"/>
    <property type="evidence" value="ECO:0007669"/>
    <property type="project" value="TreeGrafter"/>
</dbReference>
<feature type="domain" description="CRAL-TRIO" evidence="1">
    <location>
        <begin position="84"/>
        <end position="259"/>
    </location>
</feature>
<comment type="caution">
    <text evidence="3">The sequence shown here is derived from an EMBL/GenBank/DDBJ whole genome shotgun (WGS) entry which is preliminary data.</text>
</comment>
<dbReference type="InterPro" id="IPR001251">
    <property type="entry name" value="CRAL-TRIO_dom"/>
</dbReference>
<dbReference type="InterPro" id="IPR036865">
    <property type="entry name" value="CRAL-TRIO_dom_sf"/>
</dbReference>